<feature type="domain" description="SusD-like N-terminal" evidence="7">
    <location>
        <begin position="49"/>
        <end position="229"/>
    </location>
</feature>
<evidence type="ECO:0000256" key="4">
    <source>
        <dbReference type="ARBA" id="ARBA00023136"/>
    </source>
</evidence>
<dbReference type="EMBL" id="SRYX01000022">
    <property type="protein sequence ID" value="TGY37776.1"/>
    <property type="molecule type" value="Genomic_DNA"/>
</dbReference>
<dbReference type="PROSITE" id="PS51257">
    <property type="entry name" value="PROKAR_LIPOPROTEIN"/>
    <property type="match status" value="1"/>
</dbReference>
<name>A0A4S2D894_9BACE</name>
<evidence type="ECO:0000256" key="5">
    <source>
        <dbReference type="ARBA" id="ARBA00023237"/>
    </source>
</evidence>
<dbReference type="AlphaFoldDB" id="A0A4S2D894"/>
<evidence type="ECO:0000256" key="2">
    <source>
        <dbReference type="ARBA" id="ARBA00006275"/>
    </source>
</evidence>
<dbReference type="SUPFAM" id="SSF48452">
    <property type="entry name" value="TPR-like"/>
    <property type="match status" value="1"/>
</dbReference>
<feature type="domain" description="RagB/SusD" evidence="6">
    <location>
        <begin position="361"/>
        <end position="691"/>
    </location>
</feature>
<dbReference type="InterPro" id="IPR012944">
    <property type="entry name" value="SusD_RagB_dom"/>
</dbReference>
<dbReference type="Pfam" id="PF07980">
    <property type="entry name" value="SusD_RagB"/>
    <property type="match status" value="1"/>
</dbReference>
<evidence type="ECO:0000259" key="6">
    <source>
        <dbReference type="Pfam" id="PF07980"/>
    </source>
</evidence>
<comment type="similarity">
    <text evidence="2">Belongs to the SusD family.</text>
</comment>
<dbReference type="InterPro" id="IPR011990">
    <property type="entry name" value="TPR-like_helical_dom_sf"/>
</dbReference>
<dbReference type="Gene3D" id="1.25.40.390">
    <property type="match status" value="1"/>
</dbReference>
<keyword evidence="5" id="KW-0998">Cell outer membrane</keyword>
<comment type="caution">
    <text evidence="8">The sequence shown here is derived from an EMBL/GenBank/DDBJ whole genome shotgun (WGS) entry which is preliminary data.</text>
</comment>
<evidence type="ECO:0000259" key="7">
    <source>
        <dbReference type="Pfam" id="PF14322"/>
    </source>
</evidence>
<evidence type="ECO:0000313" key="8">
    <source>
        <dbReference type="EMBL" id="TGY37776.1"/>
    </source>
</evidence>
<organism evidence="8 9">
    <name type="scientific">Bacteroides caecimuris</name>
    <dbReference type="NCBI Taxonomy" id="1796613"/>
    <lineage>
        <taxon>Bacteria</taxon>
        <taxon>Pseudomonadati</taxon>
        <taxon>Bacteroidota</taxon>
        <taxon>Bacteroidia</taxon>
        <taxon>Bacteroidales</taxon>
        <taxon>Bacteroidaceae</taxon>
        <taxon>Bacteroides</taxon>
    </lineage>
</organism>
<dbReference type="GO" id="GO:0009279">
    <property type="term" value="C:cell outer membrane"/>
    <property type="evidence" value="ECO:0007669"/>
    <property type="project" value="UniProtKB-SubCell"/>
</dbReference>
<dbReference type="Pfam" id="PF14322">
    <property type="entry name" value="SusD-like_3"/>
    <property type="match status" value="1"/>
</dbReference>
<proteinExistence type="inferred from homology"/>
<evidence type="ECO:0000256" key="1">
    <source>
        <dbReference type="ARBA" id="ARBA00004442"/>
    </source>
</evidence>
<keyword evidence="3" id="KW-0732">Signal</keyword>
<evidence type="ECO:0000256" key="3">
    <source>
        <dbReference type="ARBA" id="ARBA00022729"/>
    </source>
</evidence>
<evidence type="ECO:0000313" key="9">
    <source>
        <dbReference type="Proteomes" id="UP000309566"/>
    </source>
</evidence>
<keyword evidence="4" id="KW-0472">Membrane</keyword>
<protein>
    <submittedName>
        <fullName evidence="8">RagB/SusD family nutrient uptake outer membrane protein</fullName>
    </submittedName>
</protein>
<reference evidence="8 9" key="1">
    <citation type="submission" date="2019-04" db="EMBL/GenBank/DDBJ databases">
        <title>Microbes associate with the intestines of laboratory mice.</title>
        <authorList>
            <person name="Navarre W."/>
            <person name="Wong E."/>
            <person name="Huang K."/>
            <person name="Tropini C."/>
            <person name="Ng K."/>
            <person name="Yu B."/>
        </authorList>
    </citation>
    <scope>NUCLEOTIDE SEQUENCE [LARGE SCALE GENOMIC DNA]</scope>
    <source>
        <strain evidence="8 9">NM63_1-25</strain>
    </source>
</reference>
<comment type="subcellular location">
    <subcellularLocation>
        <location evidence="1">Cell outer membrane</location>
    </subcellularLocation>
</comment>
<dbReference type="RefSeq" id="WP_135999439.1">
    <property type="nucleotide sequence ID" value="NZ_SRYX01000022.1"/>
</dbReference>
<accession>A0A4S2D894</accession>
<gene>
    <name evidence="8" type="ORF">E5353_07485</name>
</gene>
<dbReference type="Proteomes" id="UP000309566">
    <property type="component" value="Unassembled WGS sequence"/>
</dbReference>
<sequence>MKKIIIKSCLIAGICMSLSGCSDYLDSDYLFDERMSIENVFTNREYTDEWLARTYAYLGNNYLQDVCSKKSMPYNFADDMYFGDGGYKEWKSGVYNENGKFGESAGIWNNAYLGIKQASIFVNNIDMNHAITEELRQDFKGQAIFLRAYFYWILLRTFGPVPILPNEGIDYMESYDNIAQPRNTYEECVNFIADECARAAGMLPLQRGMSDLARATRGSALALRAKVLLFGASPLYNGKAPMEVATALVDKHGKHLLPDTYDESKWARAAAAAKDVMDLQMYSLYVAKARTTGDIAYPVTVKPFDDGNFSEKPWPNGYQDIDPFESYRSVFNGTVQAYENPELIFTRGKNQGDEGINIMVLHQLPRVYAYGYGSHGMTQKQCDAYYMYNGEDCPGMNSMYAGKPGYTDPMRYNMQERTAGFVAADELNDYPELGVQGVGVSKQYAHREPRFYASVAYNGSTWNLGNADTKNDEIPNVQVWYYRGDPNGYSATSYYPRSGMSIKKFVSPDDIGPHDYSAYNVGRFTKKVDPAIRYAEILLIYAEAVNELTSQISYDIPSWDGTKVHTIVRDKNELKKGIQPIRIRAGIPDYTDEEYSDPDKFRIKLKRERQIELFAEGHRYFDLRRWMDAQYEEPLQVYGCNIYATKNQQELFHTPISIAEFPTIFTTKMWFCPINHTELRRNKELTQNPGWTNPE</sequence>
<dbReference type="InterPro" id="IPR033985">
    <property type="entry name" value="SusD-like_N"/>
</dbReference>